<accession>A0A1S2VCG1</accession>
<dbReference type="AlphaFoldDB" id="A0A1S2VCG1"/>
<organism evidence="1 2">
    <name type="scientific">Arsenicibacter rosenii</name>
    <dbReference type="NCBI Taxonomy" id="1750698"/>
    <lineage>
        <taxon>Bacteria</taxon>
        <taxon>Pseudomonadati</taxon>
        <taxon>Bacteroidota</taxon>
        <taxon>Cytophagia</taxon>
        <taxon>Cytophagales</taxon>
        <taxon>Spirosomataceae</taxon>
        <taxon>Arsenicibacter</taxon>
    </lineage>
</organism>
<proteinExistence type="predicted"/>
<name>A0A1S2VCG1_9BACT</name>
<dbReference type="EMBL" id="MORL01000032">
    <property type="protein sequence ID" value="OIN55916.1"/>
    <property type="molecule type" value="Genomic_DNA"/>
</dbReference>
<evidence type="ECO:0000313" key="1">
    <source>
        <dbReference type="EMBL" id="OIN55916.1"/>
    </source>
</evidence>
<gene>
    <name evidence="1" type="ORF">BLX24_27590</name>
</gene>
<dbReference type="Proteomes" id="UP000181790">
    <property type="component" value="Unassembled WGS sequence"/>
</dbReference>
<reference evidence="1 2" key="1">
    <citation type="submission" date="2016-10" db="EMBL/GenBank/DDBJ databases">
        <title>Arsenicibacter rosenii gen. nov., sp. nov., an efficient arsenic-methylating bacterium isolated from an arsenic-contaminated paddy soil.</title>
        <authorList>
            <person name="Huang K."/>
        </authorList>
    </citation>
    <scope>NUCLEOTIDE SEQUENCE [LARGE SCALE GENOMIC DNA]</scope>
    <source>
        <strain evidence="1 2">SM-1</strain>
    </source>
</reference>
<protein>
    <submittedName>
        <fullName evidence="1">Uncharacterized protein</fullName>
    </submittedName>
</protein>
<sequence>MKLTESSYPGRFEYIGNSGGVNKRYLDTGSKSNWVRINKIDKNTGFVDGQIAFTFKEDSALFARIDNDMPLYLEFKNCLFRIKIKDVFLK</sequence>
<keyword evidence="2" id="KW-1185">Reference proteome</keyword>
<evidence type="ECO:0000313" key="2">
    <source>
        <dbReference type="Proteomes" id="UP000181790"/>
    </source>
</evidence>
<comment type="caution">
    <text evidence="1">The sequence shown here is derived from an EMBL/GenBank/DDBJ whole genome shotgun (WGS) entry which is preliminary data.</text>
</comment>